<dbReference type="GO" id="GO:0000455">
    <property type="term" value="P:enzyme-directed rRNA pseudouridine synthesis"/>
    <property type="evidence" value="ECO:0007669"/>
    <property type="project" value="UniProtKB-ARBA"/>
</dbReference>
<dbReference type="InterPro" id="IPR006145">
    <property type="entry name" value="PsdUridine_synth_RsuA/RluA"/>
</dbReference>
<dbReference type="PROSITE" id="PS50889">
    <property type="entry name" value="S4"/>
    <property type="match status" value="1"/>
</dbReference>
<name>A0A0R1WM04_9LACO</name>
<dbReference type="InterPro" id="IPR050343">
    <property type="entry name" value="RsuA_PseudoU_synthase"/>
</dbReference>
<dbReference type="CDD" id="cd02870">
    <property type="entry name" value="PseudoU_synth_RsuA_like"/>
    <property type="match status" value="1"/>
</dbReference>
<keyword evidence="8" id="KW-1185">Reference proteome</keyword>
<dbReference type="InterPro" id="IPR018496">
    <property type="entry name" value="PsdUridine_synth_RsuA/RluB_CS"/>
</dbReference>
<accession>A0A0R1WM04</accession>
<evidence type="ECO:0000313" key="7">
    <source>
        <dbReference type="EMBL" id="KRM18936.1"/>
    </source>
</evidence>
<keyword evidence="3 5" id="KW-0413">Isomerase</keyword>
<dbReference type="PANTHER" id="PTHR47683">
    <property type="entry name" value="PSEUDOURIDINE SYNTHASE FAMILY PROTEIN-RELATED"/>
    <property type="match status" value="1"/>
</dbReference>
<dbReference type="SUPFAM" id="SSF55120">
    <property type="entry name" value="Pseudouridine synthase"/>
    <property type="match status" value="1"/>
</dbReference>
<dbReference type="InterPro" id="IPR002942">
    <property type="entry name" value="S4_RNA-bd"/>
</dbReference>
<dbReference type="OrthoDB" id="9807213at2"/>
<evidence type="ECO:0000256" key="3">
    <source>
        <dbReference type="ARBA" id="ARBA00023235"/>
    </source>
</evidence>
<evidence type="ECO:0000313" key="8">
    <source>
        <dbReference type="Proteomes" id="UP000051054"/>
    </source>
</evidence>
<dbReference type="InterPro" id="IPR020094">
    <property type="entry name" value="TruA/RsuA/RluB/E/F_N"/>
</dbReference>
<dbReference type="STRING" id="1423755.FC40_GL000725"/>
<gene>
    <name evidence="7" type="ORF">FC40_GL000725</name>
</gene>
<evidence type="ECO:0000259" key="6">
    <source>
        <dbReference type="SMART" id="SM00363"/>
    </source>
</evidence>
<protein>
    <recommendedName>
        <fullName evidence="5">Pseudouridine synthase</fullName>
        <ecNumber evidence="5">5.4.99.-</ecNumber>
    </recommendedName>
</protein>
<evidence type="ECO:0000256" key="4">
    <source>
        <dbReference type="PROSITE-ProRule" id="PRU00182"/>
    </source>
</evidence>
<dbReference type="Gene3D" id="3.30.70.580">
    <property type="entry name" value="Pseudouridine synthase I, catalytic domain, N-terminal subdomain"/>
    <property type="match status" value="1"/>
</dbReference>
<dbReference type="InterPro" id="IPR036986">
    <property type="entry name" value="S4_RNA-bd_sf"/>
</dbReference>
<dbReference type="CDD" id="cd00165">
    <property type="entry name" value="S4"/>
    <property type="match status" value="1"/>
</dbReference>
<dbReference type="FunFam" id="3.30.70.580:FF:000005">
    <property type="entry name" value="Pseudouridine synthase"/>
    <property type="match status" value="1"/>
</dbReference>
<dbReference type="SUPFAM" id="SSF55174">
    <property type="entry name" value="Alpha-L RNA-binding motif"/>
    <property type="match status" value="1"/>
</dbReference>
<comment type="similarity">
    <text evidence="1 5">Belongs to the pseudouridine synthase RsuA family.</text>
</comment>
<dbReference type="FunFam" id="3.30.70.1560:FF:000001">
    <property type="entry name" value="Pseudouridine synthase"/>
    <property type="match status" value="1"/>
</dbReference>
<dbReference type="Gene3D" id="3.30.70.1560">
    <property type="entry name" value="Alpha-L RNA-binding motif"/>
    <property type="match status" value="1"/>
</dbReference>
<keyword evidence="2 4" id="KW-0694">RNA-binding</keyword>
<dbReference type="Pfam" id="PF00849">
    <property type="entry name" value="PseudoU_synth_2"/>
    <property type="match status" value="1"/>
</dbReference>
<dbReference type="eggNOG" id="COG1187">
    <property type="taxonomic scope" value="Bacteria"/>
</dbReference>
<dbReference type="GO" id="GO:0005829">
    <property type="term" value="C:cytosol"/>
    <property type="evidence" value="ECO:0007669"/>
    <property type="project" value="UniProtKB-ARBA"/>
</dbReference>
<dbReference type="PATRIC" id="fig|1423755.3.peg.779"/>
<evidence type="ECO:0000256" key="2">
    <source>
        <dbReference type="ARBA" id="ARBA00022884"/>
    </source>
</evidence>
<sequence>MAERLQKVMARAGVASRRASEKIIAEGRVKVNGQTITELGFKVEQDDSISVDGKLIKKDEKKVYYLFYKPRGVITAVSDDRGRKVVSDYFEAIPERLYPVGRLDYDTSGLLIMTNDGDFANMMMHPRYKIEKTYIAKIKGIITKEDLRQLSNGVIIDGKKTAKAKARKISTDIKKDTSIVSLTIHEGKYHQVKKMFESIKKPVQKLSRETYGTLTLDGLTSGQFRELSHNEIRELKKLVTSMQE</sequence>
<comment type="caution">
    <text evidence="7">The sequence shown here is derived from an EMBL/GenBank/DDBJ whole genome shotgun (WGS) entry which is preliminary data.</text>
</comment>
<dbReference type="AlphaFoldDB" id="A0A0R1WM04"/>
<dbReference type="InterPro" id="IPR042092">
    <property type="entry name" value="PsdUridine_s_RsuA/RluB/E/F_cat"/>
</dbReference>
<dbReference type="RefSeq" id="WP_025022489.1">
    <property type="nucleotide sequence ID" value="NZ_AZGD01000090.1"/>
</dbReference>
<organism evidence="7 8">
    <name type="scientific">Ligilactobacillus hayakitensis DSM 18933 = JCM 14209</name>
    <dbReference type="NCBI Taxonomy" id="1423755"/>
    <lineage>
        <taxon>Bacteria</taxon>
        <taxon>Bacillati</taxon>
        <taxon>Bacillota</taxon>
        <taxon>Bacilli</taxon>
        <taxon>Lactobacillales</taxon>
        <taxon>Lactobacillaceae</taxon>
        <taxon>Ligilactobacillus</taxon>
    </lineage>
</organism>
<dbReference type="EC" id="5.4.99.-" evidence="5"/>
<dbReference type="EMBL" id="AZGD01000090">
    <property type="protein sequence ID" value="KRM18936.1"/>
    <property type="molecule type" value="Genomic_DNA"/>
</dbReference>
<dbReference type="PROSITE" id="PS01149">
    <property type="entry name" value="PSI_RSU"/>
    <property type="match status" value="1"/>
</dbReference>
<dbReference type="Pfam" id="PF01479">
    <property type="entry name" value="S4"/>
    <property type="match status" value="1"/>
</dbReference>
<dbReference type="PANTHER" id="PTHR47683:SF2">
    <property type="entry name" value="RNA-BINDING S4 DOMAIN-CONTAINING PROTEIN"/>
    <property type="match status" value="1"/>
</dbReference>
<dbReference type="FunFam" id="3.10.290.10:FF:000003">
    <property type="entry name" value="Pseudouridine synthase"/>
    <property type="match status" value="1"/>
</dbReference>
<dbReference type="NCBIfam" id="TIGR00093">
    <property type="entry name" value="pseudouridine synthase"/>
    <property type="match status" value="1"/>
</dbReference>
<dbReference type="SMART" id="SM00363">
    <property type="entry name" value="S4"/>
    <property type="match status" value="1"/>
</dbReference>
<feature type="domain" description="RNA-binding S4" evidence="6">
    <location>
        <begin position="3"/>
        <end position="61"/>
    </location>
</feature>
<evidence type="ECO:0000256" key="5">
    <source>
        <dbReference type="RuleBase" id="RU003887"/>
    </source>
</evidence>
<dbReference type="GO" id="GO:0003723">
    <property type="term" value="F:RNA binding"/>
    <property type="evidence" value="ECO:0007669"/>
    <property type="project" value="UniProtKB-KW"/>
</dbReference>
<dbReference type="InterPro" id="IPR020103">
    <property type="entry name" value="PsdUridine_synth_cat_dom_sf"/>
</dbReference>
<reference evidence="7 8" key="1">
    <citation type="journal article" date="2015" name="Genome Announc.">
        <title>Expanding the biotechnology potential of lactobacilli through comparative genomics of 213 strains and associated genera.</title>
        <authorList>
            <person name="Sun Z."/>
            <person name="Harris H.M."/>
            <person name="McCann A."/>
            <person name="Guo C."/>
            <person name="Argimon S."/>
            <person name="Zhang W."/>
            <person name="Yang X."/>
            <person name="Jeffery I.B."/>
            <person name="Cooney J.C."/>
            <person name="Kagawa T.F."/>
            <person name="Liu W."/>
            <person name="Song Y."/>
            <person name="Salvetti E."/>
            <person name="Wrobel A."/>
            <person name="Rasinkangas P."/>
            <person name="Parkhill J."/>
            <person name="Rea M.C."/>
            <person name="O'Sullivan O."/>
            <person name="Ritari J."/>
            <person name="Douillard F.P."/>
            <person name="Paul Ross R."/>
            <person name="Yang R."/>
            <person name="Briner A.E."/>
            <person name="Felis G.E."/>
            <person name="de Vos W.M."/>
            <person name="Barrangou R."/>
            <person name="Klaenhammer T.R."/>
            <person name="Caufield P.W."/>
            <person name="Cui Y."/>
            <person name="Zhang H."/>
            <person name="O'Toole P.W."/>
        </authorList>
    </citation>
    <scope>NUCLEOTIDE SEQUENCE [LARGE SCALE GENOMIC DNA]</scope>
    <source>
        <strain evidence="7 8">DSM 18933</strain>
    </source>
</reference>
<evidence type="ECO:0000256" key="1">
    <source>
        <dbReference type="ARBA" id="ARBA00008348"/>
    </source>
</evidence>
<dbReference type="InterPro" id="IPR000748">
    <property type="entry name" value="PsdUridine_synth_RsuA/RluB/E/F"/>
</dbReference>
<proteinExistence type="inferred from homology"/>
<dbReference type="Proteomes" id="UP000051054">
    <property type="component" value="Unassembled WGS sequence"/>
</dbReference>
<dbReference type="GO" id="GO:0120159">
    <property type="term" value="F:rRNA pseudouridine synthase activity"/>
    <property type="evidence" value="ECO:0007669"/>
    <property type="project" value="UniProtKB-ARBA"/>
</dbReference>
<dbReference type="Gene3D" id="3.10.290.10">
    <property type="entry name" value="RNA-binding S4 domain"/>
    <property type="match status" value="1"/>
</dbReference>